<dbReference type="OrthoDB" id="6426824at2759"/>
<dbReference type="InterPro" id="IPR001611">
    <property type="entry name" value="Leu-rich_rpt"/>
</dbReference>
<accession>A0A8X6LZS6</accession>
<evidence type="ECO:0000256" key="5">
    <source>
        <dbReference type="SAM" id="SignalP"/>
    </source>
</evidence>
<dbReference type="PRINTS" id="PR00019">
    <property type="entry name" value="LEURICHRPT"/>
</dbReference>
<comment type="caution">
    <text evidence="6">The sequence shown here is derived from an EMBL/GenBank/DDBJ whole genome shotgun (WGS) entry which is preliminary data.</text>
</comment>
<feature type="signal peptide" evidence="5">
    <location>
        <begin position="1"/>
        <end position="19"/>
    </location>
</feature>
<evidence type="ECO:0000313" key="6">
    <source>
        <dbReference type="EMBL" id="GFR26722.1"/>
    </source>
</evidence>
<organism evidence="6 7">
    <name type="scientific">Trichonephila clavata</name>
    <name type="common">Joro spider</name>
    <name type="synonym">Nephila clavata</name>
    <dbReference type="NCBI Taxonomy" id="2740835"/>
    <lineage>
        <taxon>Eukaryota</taxon>
        <taxon>Metazoa</taxon>
        <taxon>Ecdysozoa</taxon>
        <taxon>Arthropoda</taxon>
        <taxon>Chelicerata</taxon>
        <taxon>Arachnida</taxon>
        <taxon>Araneae</taxon>
        <taxon>Araneomorphae</taxon>
        <taxon>Entelegynae</taxon>
        <taxon>Araneoidea</taxon>
        <taxon>Nephilidae</taxon>
        <taxon>Trichonephila</taxon>
    </lineage>
</organism>
<dbReference type="SUPFAM" id="SSF52058">
    <property type="entry name" value="L domain-like"/>
    <property type="match status" value="2"/>
</dbReference>
<reference evidence="6" key="1">
    <citation type="submission" date="2020-07" db="EMBL/GenBank/DDBJ databases">
        <title>Multicomponent nature underlies the extraordinary mechanical properties of spider dragline silk.</title>
        <authorList>
            <person name="Kono N."/>
            <person name="Nakamura H."/>
            <person name="Mori M."/>
            <person name="Yoshida Y."/>
            <person name="Ohtoshi R."/>
            <person name="Malay A.D."/>
            <person name="Moran D.A.P."/>
            <person name="Tomita M."/>
            <person name="Numata K."/>
            <person name="Arakawa K."/>
        </authorList>
    </citation>
    <scope>NUCLEOTIDE SEQUENCE</scope>
</reference>
<dbReference type="AlphaFoldDB" id="A0A8X6LZS6"/>
<dbReference type="Proteomes" id="UP000887116">
    <property type="component" value="Unassembled WGS sequence"/>
</dbReference>
<evidence type="ECO:0000256" key="2">
    <source>
        <dbReference type="ARBA" id="ARBA00022729"/>
    </source>
</evidence>
<dbReference type="Gene3D" id="3.80.10.10">
    <property type="entry name" value="Ribonuclease Inhibitor"/>
    <property type="match status" value="3"/>
</dbReference>
<dbReference type="PANTHER" id="PTHR24373:SF370">
    <property type="entry name" value="FISH-LIPS, ISOFORM E"/>
    <property type="match status" value="1"/>
</dbReference>
<evidence type="ECO:0000256" key="1">
    <source>
        <dbReference type="ARBA" id="ARBA00022614"/>
    </source>
</evidence>
<sequence>MSYKTVYLFLCFHVVFVHGKQSLCPNIEKCGCRESYKKLSQVDCRGINNMTELKILSKDLEFMLIPVLKIRQCKAKSIPSNSFFNFSIKSFSSSCPFSNIDDDSLKQIDSLRELKLFTTEFTEIPTAVGRLADLRVLFVNDGKLTHVNMEVQNMTRLRELILKNNKIVQISEKAFHGNSNLKIIDLSENNLTSLSPEIFEESRNLKKVLLQRNRLNSTKGIFKNSNIQEINIRDNRLKSIDDAFKFELELEVLDLGKNPLKQIGPKAFDWKVRQLKTLILDQCELFSLPSMVFQYLTKLEKLDLSHNKLETISPEIFQALRNLREINLSGNEIRILGDLFTKNSRLERIDLSENFIKSCDSIFYGLQNLKSIDLSANQLEVIKKSDFLTTPSITNLILSKNNISKIESGSFSYLEHLTNLSLSFNRLMSLNNSLKNAPELEILLLKNNQFTEIGKNEFSNSPKLKRINLGYNSLTDIHGAFRNLISLETLTISQNRLTTLTRNTFSEPFKLKVIYASGLLPKVGETDRPWKTKINKSSSPQRGWWRGSGSLAEAIRRADEPGRKNGGKRKEGKSDDCVSNQRKGVVR</sequence>
<dbReference type="SMART" id="SM00365">
    <property type="entry name" value="LRR_SD22"/>
    <property type="match status" value="9"/>
</dbReference>
<keyword evidence="6" id="KW-0645">Protease</keyword>
<gene>
    <name evidence="6" type="primary">Cpn2_1</name>
    <name evidence="6" type="ORF">TNCT_299391</name>
</gene>
<dbReference type="InterPro" id="IPR032675">
    <property type="entry name" value="LRR_dom_sf"/>
</dbReference>
<keyword evidence="3" id="KW-0677">Repeat</keyword>
<dbReference type="PANTHER" id="PTHR24373">
    <property type="entry name" value="SLIT RELATED LEUCINE-RICH REPEAT NEURONAL PROTEIN"/>
    <property type="match status" value="1"/>
</dbReference>
<keyword evidence="2 5" id="KW-0732">Signal</keyword>
<dbReference type="InterPro" id="IPR026906">
    <property type="entry name" value="LRR_5"/>
</dbReference>
<dbReference type="InterPro" id="IPR050328">
    <property type="entry name" value="Dev_Immune_Receptor"/>
</dbReference>
<feature type="compositionally biased region" description="Basic and acidic residues" evidence="4">
    <location>
        <begin position="554"/>
        <end position="576"/>
    </location>
</feature>
<feature type="region of interest" description="Disordered" evidence="4">
    <location>
        <begin position="530"/>
        <end position="587"/>
    </location>
</feature>
<keyword evidence="6" id="KW-0378">Hydrolase</keyword>
<feature type="chain" id="PRO_5036448688" evidence="5">
    <location>
        <begin position="20"/>
        <end position="587"/>
    </location>
</feature>
<dbReference type="PROSITE" id="PS51450">
    <property type="entry name" value="LRR"/>
    <property type="match status" value="4"/>
</dbReference>
<dbReference type="Pfam" id="PF13855">
    <property type="entry name" value="LRR_8"/>
    <property type="match status" value="4"/>
</dbReference>
<evidence type="ECO:0000256" key="3">
    <source>
        <dbReference type="ARBA" id="ARBA00022737"/>
    </source>
</evidence>
<evidence type="ECO:0000313" key="7">
    <source>
        <dbReference type="Proteomes" id="UP000887116"/>
    </source>
</evidence>
<dbReference type="SMART" id="SM00369">
    <property type="entry name" value="LRR_TYP"/>
    <property type="match status" value="12"/>
</dbReference>
<evidence type="ECO:0000256" key="4">
    <source>
        <dbReference type="SAM" id="MobiDB-lite"/>
    </source>
</evidence>
<dbReference type="Pfam" id="PF13306">
    <property type="entry name" value="LRR_5"/>
    <property type="match status" value="1"/>
</dbReference>
<dbReference type="EMBL" id="BMAO01018876">
    <property type="protein sequence ID" value="GFR26722.1"/>
    <property type="molecule type" value="Genomic_DNA"/>
</dbReference>
<keyword evidence="1" id="KW-0433">Leucine-rich repeat</keyword>
<dbReference type="InterPro" id="IPR003591">
    <property type="entry name" value="Leu-rich_rpt_typical-subtyp"/>
</dbReference>
<name>A0A8X6LZS6_TRICU</name>
<dbReference type="GO" id="GO:0004180">
    <property type="term" value="F:carboxypeptidase activity"/>
    <property type="evidence" value="ECO:0007669"/>
    <property type="project" value="UniProtKB-KW"/>
</dbReference>
<protein>
    <submittedName>
        <fullName evidence="6">Carboxypeptidase N subunit 2</fullName>
    </submittedName>
</protein>
<keyword evidence="6" id="KW-0121">Carboxypeptidase</keyword>
<feature type="compositionally biased region" description="Polar residues" evidence="4">
    <location>
        <begin position="577"/>
        <end position="587"/>
    </location>
</feature>
<keyword evidence="7" id="KW-1185">Reference proteome</keyword>
<proteinExistence type="predicted"/>